<evidence type="ECO:0000259" key="5">
    <source>
        <dbReference type="Pfam" id="PF13178"/>
    </source>
</evidence>
<feature type="domain" description="DUF4005" evidence="5">
    <location>
        <begin position="677"/>
        <end position="751"/>
    </location>
</feature>
<keyword evidence="7" id="KW-1185">Reference proteome</keyword>
<dbReference type="InterPro" id="IPR025064">
    <property type="entry name" value="DUF4005"/>
</dbReference>
<comment type="caution">
    <text evidence="6">The sequence shown here is derived from an EMBL/GenBank/DDBJ whole genome shotgun (WGS) entry which is preliminary data.</text>
</comment>
<name>A0A8T2USA6_CERRI</name>
<evidence type="ECO:0000256" key="1">
    <source>
        <dbReference type="ARBA" id="ARBA00022860"/>
    </source>
</evidence>
<dbReference type="Pfam" id="PF00612">
    <property type="entry name" value="IQ"/>
    <property type="match status" value="1"/>
</dbReference>
<dbReference type="SMART" id="SM00015">
    <property type="entry name" value="IQ"/>
    <property type="match status" value="3"/>
</dbReference>
<dbReference type="EMBL" id="CM035409">
    <property type="protein sequence ID" value="KAH7439012.1"/>
    <property type="molecule type" value="Genomic_DNA"/>
</dbReference>
<dbReference type="PANTHER" id="PTHR32295:SF6">
    <property type="entry name" value="PROTEIN IQ-DOMAIN 18"/>
    <property type="match status" value="1"/>
</dbReference>
<comment type="subunit">
    <text evidence="3">Binds to multiple calmodulin (CaM) in the presence of Ca(2+) and CaM-like proteins.</text>
</comment>
<dbReference type="EMBL" id="CM035409">
    <property type="protein sequence ID" value="KAH7439009.1"/>
    <property type="molecule type" value="Genomic_DNA"/>
</dbReference>
<keyword evidence="1" id="KW-0112">Calmodulin-binding</keyword>
<dbReference type="EMBL" id="CM035409">
    <property type="protein sequence ID" value="KAH7439013.1"/>
    <property type="molecule type" value="Genomic_DNA"/>
</dbReference>
<dbReference type="EMBL" id="CM035409">
    <property type="protein sequence ID" value="KAH7439008.1"/>
    <property type="molecule type" value="Genomic_DNA"/>
</dbReference>
<reference evidence="6" key="1">
    <citation type="submission" date="2021-08" db="EMBL/GenBank/DDBJ databases">
        <title>WGS assembly of Ceratopteris richardii.</title>
        <authorList>
            <person name="Marchant D.B."/>
            <person name="Chen G."/>
            <person name="Jenkins J."/>
            <person name="Shu S."/>
            <person name="Leebens-Mack J."/>
            <person name="Grimwood J."/>
            <person name="Schmutz J."/>
            <person name="Soltis P."/>
            <person name="Soltis D."/>
            <person name="Chen Z.-H."/>
        </authorList>
    </citation>
    <scope>NUCLEOTIDE SEQUENCE</scope>
    <source>
        <strain evidence="6">Whitten #5841</strain>
        <tissue evidence="6">Leaf</tissue>
    </source>
</reference>
<dbReference type="EMBL" id="CM035409">
    <property type="protein sequence ID" value="KAH7439006.1"/>
    <property type="molecule type" value="Genomic_DNA"/>
</dbReference>
<feature type="region of interest" description="Disordered" evidence="4">
    <location>
        <begin position="1"/>
        <end position="36"/>
    </location>
</feature>
<dbReference type="PANTHER" id="PTHR32295">
    <property type="entry name" value="IQ-DOMAIN 5-RELATED"/>
    <property type="match status" value="1"/>
</dbReference>
<comment type="similarity">
    <text evidence="2">Belongs to the IQD family.</text>
</comment>
<feature type="region of interest" description="Disordered" evidence="4">
    <location>
        <begin position="696"/>
        <end position="807"/>
    </location>
</feature>
<dbReference type="Pfam" id="PF13178">
    <property type="entry name" value="DUF4005"/>
    <property type="match status" value="1"/>
</dbReference>
<dbReference type="EMBL" id="CM035409">
    <property type="protein sequence ID" value="KAH7439007.1"/>
    <property type="molecule type" value="Genomic_DNA"/>
</dbReference>
<evidence type="ECO:0000256" key="3">
    <source>
        <dbReference type="ARBA" id="ARBA00024378"/>
    </source>
</evidence>
<protein>
    <recommendedName>
        <fullName evidence="5">DUF4005 domain-containing protein</fullName>
    </recommendedName>
</protein>
<dbReference type="EMBL" id="CM035409">
    <property type="protein sequence ID" value="KAH7439011.1"/>
    <property type="molecule type" value="Genomic_DNA"/>
</dbReference>
<dbReference type="Proteomes" id="UP000825935">
    <property type="component" value="Chromosome 4"/>
</dbReference>
<feature type="compositionally biased region" description="Polar residues" evidence="4">
    <location>
        <begin position="782"/>
        <end position="800"/>
    </location>
</feature>
<dbReference type="EMBL" id="CM035409">
    <property type="protein sequence ID" value="KAH7439010.1"/>
    <property type="molecule type" value="Genomic_DNA"/>
</dbReference>
<dbReference type="GO" id="GO:0005516">
    <property type="term" value="F:calmodulin binding"/>
    <property type="evidence" value="ECO:0007669"/>
    <property type="project" value="UniProtKB-KW"/>
</dbReference>
<feature type="compositionally biased region" description="Polar residues" evidence="4">
    <location>
        <begin position="734"/>
        <end position="746"/>
    </location>
</feature>
<evidence type="ECO:0000313" key="6">
    <source>
        <dbReference type="EMBL" id="KAH7439007.1"/>
    </source>
</evidence>
<accession>A0A8T2USA6</accession>
<proteinExistence type="inferred from homology"/>
<feature type="compositionally biased region" description="Basic and acidic residues" evidence="4">
    <location>
        <begin position="21"/>
        <end position="35"/>
    </location>
</feature>
<sequence>MGKPGKLLRTLIAGVRGSKSPSKERPGKRDKDYVKKKGKDKCFGSLGKSSSCNRGVAVTGKSASPEAIEIKCVQVDSEKLKAVKHIPVGDPLVAEPHAENKVPNKHEDGVISPSDHQVELNFTREKESNNTLVHEHAAASKIQAAFRCYLAQRAFRALRALVRLQALVRGRIVRRQASESLRCMNALIRVQALVRGHHVRNSELGELVQKHLQQTKMMPKKKLSDGWAGSMAITQQLHSKKQDALSKKQRALVIALLEQLNRDTHKQSTLSGYEDLVDKSNWIWVWLERWTLATSHAYPVTITVEDCGCVAQDTGRAKSNLNGVRQEVGPRKERRKWGEHPNGFSIVSQREHASQWHDGEVVHLSNEEIKIVPELERIGTFESNVSGGNLIFEDVAQRATSAAAQNSVHFSSLEGIPSWNEEQSSTIEKHNIVECTLIDSESKLNVVTEPISETSEFPSMTCLRTPDAKATSSQSSSQASPNPIATTVDQHSAYATTDISQSGPNAQSEEPKSNYSSVFSFSPTHGACSPSETFSPAHPVKDANAFGTSVVHPASCKLESGCDTSSNVVFSNEEMIKDDKDGYCEHLMANINRENGQEHISHIREDTGYCTNMHVTMMESESEIVVIPSRECDDEDFIECDASSEVNGGQNIPTNSASACSNNGVANKSTILGPKHEQMESTSSASLPSYMSTTLSSKAKMRTTGGPKQRSDSPKLKSELSKTKVDSSKAKAESPTTSTASTQRPDSASKRRHSLSAFDGKVVSPVGSTQKPTVHVRAGSKGNFSSMRDLSCDNISLSNGESRRHGK</sequence>
<evidence type="ECO:0000256" key="4">
    <source>
        <dbReference type="SAM" id="MobiDB-lite"/>
    </source>
</evidence>
<dbReference type="PROSITE" id="PS50096">
    <property type="entry name" value="IQ"/>
    <property type="match status" value="3"/>
</dbReference>
<organism evidence="6 7">
    <name type="scientific">Ceratopteris richardii</name>
    <name type="common">Triangle waterfern</name>
    <dbReference type="NCBI Taxonomy" id="49495"/>
    <lineage>
        <taxon>Eukaryota</taxon>
        <taxon>Viridiplantae</taxon>
        <taxon>Streptophyta</taxon>
        <taxon>Embryophyta</taxon>
        <taxon>Tracheophyta</taxon>
        <taxon>Polypodiopsida</taxon>
        <taxon>Polypodiidae</taxon>
        <taxon>Polypodiales</taxon>
        <taxon>Pteridineae</taxon>
        <taxon>Pteridaceae</taxon>
        <taxon>Parkerioideae</taxon>
        <taxon>Ceratopteris</taxon>
    </lineage>
</organism>
<evidence type="ECO:0000313" key="7">
    <source>
        <dbReference type="Proteomes" id="UP000825935"/>
    </source>
</evidence>
<dbReference type="Gene3D" id="1.20.5.190">
    <property type="match status" value="1"/>
</dbReference>
<feature type="region of interest" description="Disordered" evidence="4">
    <location>
        <begin position="455"/>
        <end position="484"/>
    </location>
</feature>
<gene>
    <name evidence="6" type="ORF">KP509_04G041100</name>
</gene>
<dbReference type="OrthoDB" id="1747078at2759"/>
<dbReference type="AlphaFoldDB" id="A0A8T2USA6"/>
<feature type="compositionally biased region" description="Basic and acidic residues" evidence="4">
    <location>
        <begin position="709"/>
        <end position="732"/>
    </location>
</feature>
<evidence type="ECO:0000256" key="2">
    <source>
        <dbReference type="ARBA" id="ARBA00024341"/>
    </source>
</evidence>
<dbReference type="InterPro" id="IPR000048">
    <property type="entry name" value="IQ_motif_EF-hand-BS"/>
</dbReference>
<feature type="region of interest" description="Disordered" evidence="4">
    <location>
        <begin position="644"/>
        <end position="664"/>
    </location>
</feature>